<evidence type="ECO:0000256" key="4">
    <source>
        <dbReference type="ARBA" id="ARBA00023212"/>
    </source>
</evidence>
<feature type="compositionally biased region" description="Basic and acidic residues" evidence="7">
    <location>
        <begin position="70"/>
        <end position="85"/>
    </location>
</feature>
<keyword evidence="4" id="KW-0206">Cytoskeleton</keyword>
<dbReference type="Pfam" id="PF07162">
    <property type="entry name" value="B9-C2"/>
    <property type="match status" value="1"/>
</dbReference>
<dbReference type="PANTHER" id="PTHR12968:SF2">
    <property type="entry name" value="B9 DOMAIN-CONTAINING PROTEIN 2"/>
    <property type="match status" value="1"/>
</dbReference>
<dbReference type="GO" id="GO:0030030">
    <property type="term" value="P:cell projection organization"/>
    <property type="evidence" value="ECO:0007669"/>
    <property type="project" value="UniProtKB-KW"/>
</dbReference>
<reference evidence="8 9" key="1">
    <citation type="submission" date="2024-10" db="EMBL/GenBank/DDBJ databases">
        <title>Updated reference genomes for cyclostephanoid diatoms.</title>
        <authorList>
            <person name="Roberts W.R."/>
            <person name="Alverson A.J."/>
        </authorList>
    </citation>
    <scope>NUCLEOTIDE SEQUENCE [LARGE SCALE GENOMIC DNA]</scope>
    <source>
        <strain evidence="8 9">AJA010-31</strain>
    </source>
</reference>
<keyword evidence="5" id="KW-0966">Cell projection</keyword>
<dbReference type="AlphaFoldDB" id="A0ABD3NAH8"/>
<dbReference type="EMBL" id="JALLPJ020001251">
    <property type="protein sequence ID" value="KAL3773007.1"/>
    <property type="molecule type" value="Genomic_DNA"/>
</dbReference>
<keyword evidence="9" id="KW-1185">Reference proteome</keyword>
<dbReference type="InterPro" id="IPR010796">
    <property type="entry name" value="C2_B9-type_dom"/>
</dbReference>
<name>A0ABD3NAH8_9STRA</name>
<evidence type="ECO:0000256" key="6">
    <source>
        <dbReference type="ARBA" id="ARBA00039272"/>
    </source>
</evidence>
<organism evidence="8 9">
    <name type="scientific">Cyclotella atomus</name>
    <dbReference type="NCBI Taxonomy" id="382360"/>
    <lineage>
        <taxon>Eukaryota</taxon>
        <taxon>Sar</taxon>
        <taxon>Stramenopiles</taxon>
        <taxon>Ochrophyta</taxon>
        <taxon>Bacillariophyta</taxon>
        <taxon>Coscinodiscophyceae</taxon>
        <taxon>Thalassiosirophycidae</taxon>
        <taxon>Stephanodiscales</taxon>
        <taxon>Stephanodiscaceae</taxon>
        <taxon>Cyclotella</taxon>
    </lineage>
</organism>
<evidence type="ECO:0000256" key="5">
    <source>
        <dbReference type="ARBA" id="ARBA00023273"/>
    </source>
</evidence>
<evidence type="ECO:0000256" key="3">
    <source>
        <dbReference type="ARBA" id="ARBA00022794"/>
    </source>
</evidence>
<proteinExistence type="predicted"/>
<feature type="compositionally biased region" description="Basic and acidic residues" evidence="7">
    <location>
        <begin position="31"/>
        <end position="40"/>
    </location>
</feature>
<accession>A0ABD3NAH8</accession>
<evidence type="ECO:0000313" key="9">
    <source>
        <dbReference type="Proteomes" id="UP001530400"/>
    </source>
</evidence>
<keyword evidence="3" id="KW-0970">Cilium biogenesis/degradation</keyword>
<feature type="region of interest" description="Disordered" evidence="7">
    <location>
        <begin position="30"/>
        <end position="116"/>
    </location>
</feature>
<dbReference type="PANTHER" id="PTHR12968">
    <property type="entry name" value="B9 DOMAIN-CONTAINING"/>
    <property type="match status" value="1"/>
</dbReference>
<dbReference type="GO" id="GO:0005929">
    <property type="term" value="C:cilium"/>
    <property type="evidence" value="ECO:0007669"/>
    <property type="project" value="UniProtKB-ARBA"/>
</dbReference>
<comment type="caution">
    <text evidence="8">The sequence shown here is derived from an EMBL/GenBank/DDBJ whole genome shotgun (WGS) entry which is preliminary data.</text>
</comment>
<evidence type="ECO:0000256" key="7">
    <source>
        <dbReference type="SAM" id="MobiDB-lite"/>
    </source>
</evidence>
<protein>
    <recommendedName>
        <fullName evidence="6">B9 domain-containing protein 2</fullName>
    </recommendedName>
</protein>
<evidence type="ECO:0000313" key="8">
    <source>
        <dbReference type="EMBL" id="KAL3773007.1"/>
    </source>
</evidence>
<comment type="subcellular location">
    <subcellularLocation>
        <location evidence="1">Cytoplasm</location>
        <location evidence="1">Cytoskeleton</location>
        <location evidence="1">Cilium basal body</location>
    </subcellularLocation>
</comment>
<evidence type="ECO:0000256" key="1">
    <source>
        <dbReference type="ARBA" id="ARBA00004120"/>
    </source>
</evidence>
<dbReference type="PROSITE" id="PS51381">
    <property type="entry name" value="C2_B9"/>
    <property type="match status" value="1"/>
</dbReference>
<dbReference type="Proteomes" id="UP001530400">
    <property type="component" value="Unassembled WGS sequence"/>
</dbReference>
<feature type="compositionally biased region" description="Basic residues" evidence="7">
    <location>
        <begin position="41"/>
        <end position="55"/>
    </location>
</feature>
<evidence type="ECO:0000256" key="2">
    <source>
        <dbReference type="ARBA" id="ARBA00022490"/>
    </source>
</evidence>
<gene>
    <name evidence="8" type="ORF">ACHAWO_003962</name>
</gene>
<keyword evidence="2" id="KW-0963">Cytoplasm</keyword>
<sequence length="325" mass="36780">MSDIVDDEPFLINAAARPAEYSTRILDLGSDEAKLNEPARPRFKHGNNLRRRFRSRNNDEAKGDDEEKGDDLHSKPAAEESKEVEVSMPRAGSRFRSPLSLGSQPAVPTGGNKPHRLTMPMMHQSHYIRRPPDEKLKEKFNSKFREIADGVPEVHFIGEVVEGVGFSDTFVSCKWYLEWGRAWSFLEGEESTQTQYASSDDGVQVWNHPIDAHFASASIQGWPRMVMQVWELDEYGRSILAGYGFAHLPTNAGYYELEVHCWRPSGSIKDELQSFFLGTSSCLVDEEVIFGKAWEKRGKLKTVTSGIVKLHVTVLLRFFSDQKVA</sequence>